<reference evidence="10" key="1">
    <citation type="submission" date="2020-05" db="EMBL/GenBank/DDBJ databases">
        <title>Mycena genomes resolve the evolution of fungal bioluminescence.</title>
        <authorList>
            <person name="Tsai I.J."/>
        </authorList>
    </citation>
    <scope>NUCLEOTIDE SEQUENCE</scope>
    <source>
        <strain evidence="10">171206Taipei</strain>
    </source>
</reference>
<keyword evidence="6" id="KW-0496">Mitochondrion</keyword>
<proteinExistence type="inferred from homology"/>
<dbReference type="Pfam" id="PF10568">
    <property type="entry name" value="Tom37"/>
    <property type="match status" value="1"/>
</dbReference>
<evidence type="ECO:0000256" key="6">
    <source>
        <dbReference type="ARBA" id="ARBA00023128"/>
    </source>
</evidence>
<dbReference type="AlphaFoldDB" id="A0A8H6SAJ5"/>
<dbReference type="GO" id="GO:0001401">
    <property type="term" value="C:SAM complex"/>
    <property type="evidence" value="ECO:0007669"/>
    <property type="project" value="InterPro"/>
</dbReference>
<dbReference type="RefSeq" id="XP_037216155.1">
    <property type="nucleotide sequence ID" value="XM_037366761.1"/>
</dbReference>
<comment type="similarity">
    <text evidence="2">Belongs to the metaxin family.</text>
</comment>
<organism evidence="10 11">
    <name type="scientific">Mycena indigotica</name>
    <dbReference type="NCBI Taxonomy" id="2126181"/>
    <lineage>
        <taxon>Eukaryota</taxon>
        <taxon>Fungi</taxon>
        <taxon>Dikarya</taxon>
        <taxon>Basidiomycota</taxon>
        <taxon>Agaricomycotina</taxon>
        <taxon>Agaricomycetes</taxon>
        <taxon>Agaricomycetidae</taxon>
        <taxon>Agaricales</taxon>
        <taxon>Marasmiineae</taxon>
        <taxon>Mycenaceae</taxon>
        <taxon>Mycena</taxon>
    </lineage>
</organism>
<dbReference type="Proteomes" id="UP000636479">
    <property type="component" value="Unassembled WGS sequence"/>
</dbReference>
<evidence type="ECO:0000256" key="4">
    <source>
        <dbReference type="ARBA" id="ARBA00022787"/>
    </source>
</evidence>
<keyword evidence="5" id="KW-0653">Protein transport</keyword>
<dbReference type="SUPFAM" id="SSF47616">
    <property type="entry name" value="GST C-terminal domain-like"/>
    <property type="match status" value="1"/>
</dbReference>
<evidence type="ECO:0000256" key="3">
    <source>
        <dbReference type="ARBA" id="ARBA00022448"/>
    </source>
</evidence>
<evidence type="ECO:0000256" key="7">
    <source>
        <dbReference type="ARBA" id="ARBA00023136"/>
    </source>
</evidence>
<keyword evidence="4" id="KW-1000">Mitochondrion outer membrane</keyword>
<dbReference type="GO" id="GO:0015031">
    <property type="term" value="P:protein transport"/>
    <property type="evidence" value="ECO:0007669"/>
    <property type="project" value="UniProtKB-KW"/>
</dbReference>
<protein>
    <submittedName>
        <fullName evidence="10">Tom37 domain-containing protein</fullName>
    </submittedName>
</protein>
<gene>
    <name evidence="10" type="ORF">MIND_01016900</name>
</gene>
<dbReference type="Gene3D" id="1.20.1050.10">
    <property type="match status" value="1"/>
</dbReference>
<name>A0A8H6SAJ5_9AGAR</name>
<dbReference type="InterPro" id="IPR036282">
    <property type="entry name" value="Glutathione-S-Trfase_C_sf"/>
</dbReference>
<dbReference type="PANTHER" id="PTHR12289:SF41">
    <property type="entry name" value="FAILED AXON CONNECTIONS-RELATED"/>
    <property type="match status" value="1"/>
</dbReference>
<accession>A0A8H6SAJ5</accession>
<evidence type="ECO:0000256" key="5">
    <source>
        <dbReference type="ARBA" id="ARBA00022927"/>
    </source>
</evidence>
<dbReference type="Pfam" id="PF17171">
    <property type="entry name" value="GST_C_6"/>
    <property type="match status" value="1"/>
</dbReference>
<evidence type="ECO:0000259" key="8">
    <source>
        <dbReference type="Pfam" id="PF10568"/>
    </source>
</evidence>
<evidence type="ECO:0000313" key="11">
    <source>
        <dbReference type="Proteomes" id="UP000636479"/>
    </source>
</evidence>
<dbReference type="InterPro" id="IPR050931">
    <property type="entry name" value="Mito_Protein_Transport_Metaxin"/>
</dbReference>
<evidence type="ECO:0000313" key="10">
    <source>
        <dbReference type="EMBL" id="KAF7294792.1"/>
    </source>
</evidence>
<keyword evidence="7" id="KW-0472">Membrane</keyword>
<dbReference type="OrthoDB" id="5835136at2759"/>
<evidence type="ECO:0000256" key="2">
    <source>
        <dbReference type="ARBA" id="ARBA00009170"/>
    </source>
</evidence>
<dbReference type="EMBL" id="JACAZF010000009">
    <property type="protein sequence ID" value="KAF7294792.1"/>
    <property type="molecule type" value="Genomic_DNA"/>
</dbReference>
<dbReference type="InterPro" id="IPR033468">
    <property type="entry name" value="Metaxin_GST"/>
</dbReference>
<keyword evidence="11" id="KW-1185">Reference proteome</keyword>
<dbReference type="PANTHER" id="PTHR12289">
    <property type="entry name" value="METAXIN RELATED"/>
    <property type="match status" value="1"/>
</dbReference>
<sequence>MPSLPVLHIWATSDPNSPLPSLDPVCIAALFCLHYNFPEKFKVSQCTNSDLSPSGSLPFLTHNGHSVSSLYSIVRYLERLHAGESADATLTPVEEAQKTAWCSHVEANLGTLVAYTHYSSTNWDKFVGRALAKPFSLPQRYYVPARVKAIYKPRLEAAGLWYQPKAMTQLTGSVFNQTTSLEAHQRNEQLQAAELKDTFSEAFVQDKALGQARDLFERYSRLLGDKRFIFRDRPTTLDFLLSAHILLLTQLPLPDKHITDALASYPALVAHADRVLALYSDSPKPVVGAAQGRSLTDLLPRRRTQNDADTHYDRITWGWVALSVGSVAIYLTTAGNPLQNLYYYMDYLALHIHKLLLLLWLPDAMNTLY</sequence>
<evidence type="ECO:0000259" key="9">
    <source>
        <dbReference type="Pfam" id="PF17171"/>
    </source>
</evidence>
<comment type="caution">
    <text evidence="10">The sequence shown here is derived from an EMBL/GenBank/DDBJ whole genome shotgun (WGS) entry which is preliminary data.</text>
</comment>
<evidence type="ECO:0000256" key="1">
    <source>
        <dbReference type="ARBA" id="ARBA00004294"/>
    </source>
</evidence>
<feature type="domain" description="Mitochondrial outer membrane transport complex Sam37/metaxin N-terminal" evidence="8">
    <location>
        <begin position="26"/>
        <end position="147"/>
    </location>
</feature>
<dbReference type="InterPro" id="IPR019564">
    <property type="entry name" value="Sam37/metaxin_N"/>
</dbReference>
<dbReference type="GO" id="GO:0007005">
    <property type="term" value="P:mitochondrion organization"/>
    <property type="evidence" value="ECO:0007669"/>
    <property type="project" value="TreeGrafter"/>
</dbReference>
<keyword evidence="3" id="KW-0813">Transport</keyword>
<comment type="subcellular location">
    <subcellularLocation>
        <location evidence="1">Mitochondrion outer membrane</location>
    </subcellularLocation>
</comment>
<feature type="domain" description="Metaxin glutathione S-transferase" evidence="9">
    <location>
        <begin position="215"/>
        <end position="275"/>
    </location>
</feature>
<dbReference type="GeneID" id="59349277"/>